<evidence type="ECO:0000256" key="1">
    <source>
        <dbReference type="ARBA" id="ARBA00023015"/>
    </source>
</evidence>
<dbReference type="PANTHER" id="PTHR31719:SF212">
    <property type="entry name" value="NAC DOMAIN-CONTAINING PROTEIN 72-LIKE"/>
    <property type="match status" value="1"/>
</dbReference>
<name>A0A5P1EP28_ASPOF</name>
<evidence type="ECO:0000313" key="7">
    <source>
        <dbReference type="Proteomes" id="UP000243459"/>
    </source>
</evidence>
<dbReference type="PROSITE" id="PS51005">
    <property type="entry name" value="NAC"/>
    <property type="match status" value="1"/>
</dbReference>
<reference evidence="7" key="1">
    <citation type="journal article" date="2017" name="Nat. Commun.">
        <title>The asparagus genome sheds light on the origin and evolution of a young Y chromosome.</title>
        <authorList>
            <person name="Harkess A."/>
            <person name="Zhou J."/>
            <person name="Xu C."/>
            <person name="Bowers J.E."/>
            <person name="Van der Hulst R."/>
            <person name="Ayyampalayam S."/>
            <person name="Mercati F."/>
            <person name="Riccardi P."/>
            <person name="McKain M.R."/>
            <person name="Kakrana A."/>
            <person name="Tang H."/>
            <person name="Ray J."/>
            <person name="Groenendijk J."/>
            <person name="Arikit S."/>
            <person name="Mathioni S.M."/>
            <person name="Nakano M."/>
            <person name="Shan H."/>
            <person name="Telgmann-Rauber A."/>
            <person name="Kanno A."/>
            <person name="Yue Z."/>
            <person name="Chen H."/>
            <person name="Li W."/>
            <person name="Chen Y."/>
            <person name="Xu X."/>
            <person name="Zhang Y."/>
            <person name="Luo S."/>
            <person name="Chen H."/>
            <person name="Gao J."/>
            <person name="Mao Z."/>
            <person name="Pires J.C."/>
            <person name="Luo M."/>
            <person name="Kudrna D."/>
            <person name="Wing R.A."/>
            <person name="Meyers B.C."/>
            <person name="Yi K."/>
            <person name="Kong H."/>
            <person name="Lavrijsen P."/>
            <person name="Sunseri F."/>
            <person name="Falavigna A."/>
            <person name="Ye Y."/>
            <person name="Leebens-Mack J.H."/>
            <person name="Chen G."/>
        </authorList>
    </citation>
    <scope>NUCLEOTIDE SEQUENCE [LARGE SCALE GENOMIC DNA]</scope>
    <source>
        <strain evidence="7">cv. DH0086</strain>
    </source>
</reference>
<dbReference type="Pfam" id="PF02365">
    <property type="entry name" value="NAM"/>
    <property type="match status" value="1"/>
</dbReference>
<keyword evidence="2" id="KW-0238">DNA-binding</keyword>
<dbReference type="EMBL" id="CM007386">
    <property type="protein sequence ID" value="ONK67413.1"/>
    <property type="molecule type" value="Genomic_DNA"/>
</dbReference>
<accession>A0A5P1EP28</accession>
<organism evidence="6 7">
    <name type="scientific">Asparagus officinalis</name>
    <name type="common">Garden asparagus</name>
    <dbReference type="NCBI Taxonomy" id="4686"/>
    <lineage>
        <taxon>Eukaryota</taxon>
        <taxon>Viridiplantae</taxon>
        <taxon>Streptophyta</taxon>
        <taxon>Embryophyta</taxon>
        <taxon>Tracheophyta</taxon>
        <taxon>Spermatophyta</taxon>
        <taxon>Magnoliopsida</taxon>
        <taxon>Liliopsida</taxon>
        <taxon>Asparagales</taxon>
        <taxon>Asparagaceae</taxon>
        <taxon>Asparagoideae</taxon>
        <taxon>Asparagus</taxon>
    </lineage>
</organism>
<dbReference type="Gene3D" id="2.170.150.80">
    <property type="entry name" value="NAC domain"/>
    <property type="match status" value="1"/>
</dbReference>
<keyword evidence="1" id="KW-0805">Transcription regulation</keyword>
<dbReference type="SUPFAM" id="SSF101941">
    <property type="entry name" value="NAC domain"/>
    <property type="match status" value="1"/>
</dbReference>
<dbReference type="GO" id="GO:0003677">
    <property type="term" value="F:DNA binding"/>
    <property type="evidence" value="ECO:0007669"/>
    <property type="project" value="UniProtKB-KW"/>
</dbReference>
<evidence type="ECO:0000259" key="5">
    <source>
        <dbReference type="PROSITE" id="PS51005"/>
    </source>
</evidence>
<dbReference type="AlphaFoldDB" id="A0A5P1EP28"/>
<sequence length="134" mass="15782">MEVIENEGKGLQYVKKIPPGWKFLPTDEEIIFEYLHKRILNEKLPCEDVIKEVHLYELDIPDLATLRKTKLTTEIEHNGKKIGVKNTLNFYWGLQQGENSRTEWMMREYSIKEFQIPKEPAGLEPHMKLDDAVL</sequence>
<dbReference type="Gramene" id="ONK67413">
    <property type="protein sequence ID" value="ONK67413"/>
    <property type="gene ID" value="A4U43_C06F19970"/>
</dbReference>
<proteinExistence type="predicted"/>
<dbReference type="PANTHER" id="PTHR31719">
    <property type="entry name" value="NAC TRANSCRIPTION FACTOR 56"/>
    <property type="match status" value="1"/>
</dbReference>
<dbReference type="InterPro" id="IPR003441">
    <property type="entry name" value="NAC-dom"/>
</dbReference>
<evidence type="ECO:0000256" key="3">
    <source>
        <dbReference type="ARBA" id="ARBA00023163"/>
    </source>
</evidence>
<evidence type="ECO:0000256" key="4">
    <source>
        <dbReference type="ARBA" id="ARBA00023242"/>
    </source>
</evidence>
<keyword evidence="7" id="KW-1185">Reference proteome</keyword>
<dbReference type="GO" id="GO:0006355">
    <property type="term" value="P:regulation of DNA-templated transcription"/>
    <property type="evidence" value="ECO:0007669"/>
    <property type="project" value="InterPro"/>
</dbReference>
<dbReference type="Proteomes" id="UP000243459">
    <property type="component" value="Chromosome 6"/>
</dbReference>
<gene>
    <name evidence="6" type="ORF">A4U43_C06F19970</name>
</gene>
<dbReference type="InterPro" id="IPR036093">
    <property type="entry name" value="NAC_dom_sf"/>
</dbReference>
<feature type="domain" description="NAC" evidence="5">
    <location>
        <begin position="17"/>
        <end position="134"/>
    </location>
</feature>
<keyword evidence="4" id="KW-0539">Nucleus</keyword>
<keyword evidence="3" id="KW-0804">Transcription</keyword>
<protein>
    <recommendedName>
        <fullName evidence="5">NAC domain-containing protein</fullName>
    </recommendedName>
</protein>
<evidence type="ECO:0000313" key="6">
    <source>
        <dbReference type="EMBL" id="ONK67413.1"/>
    </source>
</evidence>
<evidence type="ECO:0000256" key="2">
    <source>
        <dbReference type="ARBA" id="ARBA00023125"/>
    </source>
</evidence>